<name>A0A0D9VEJ7_9ORYZ</name>
<dbReference type="Gene3D" id="3.30.70.330">
    <property type="match status" value="1"/>
</dbReference>
<evidence type="ECO:0000313" key="3">
    <source>
        <dbReference type="EnsemblPlants" id="LPERR02G09720.1"/>
    </source>
</evidence>
<dbReference type="SUPFAM" id="SSF54928">
    <property type="entry name" value="RNA-binding domain, RBD"/>
    <property type="match status" value="1"/>
</dbReference>
<dbReference type="PANTHER" id="PTHR33110:SF44">
    <property type="entry name" value="DUF295 DOMAIN-CONTAINING PROTEIN"/>
    <property type="match status" value="1"/>
</dbReference>
<dbReference type="InterPro" id="IPR035979">
    <property type="entry name" value="RBD_domain_sf"/>
</dbReference>
<reference evidence="3 4" key="1">
    <citation type="submission" date="2012-08" db="EMBL/GenBank/DDBJ databases">
        <title>Oryza genome evolution.</title>
        <authorList>
            <person name="Wing R.A."/>
        </authorList>
    </citation>
    <scope>NUCLEOTIDE SEQUENCE</scope>
</reference>
<dbReference type="STRING" id="77586.A0A0D9VEJ7"/>
<evidence type="ECO:0000313" key="4">
    <source>
        <dbReference type="Proteomes" id="UP000032180"/>
    </source>
</evidence>
<protein>
    <recommendedName>
        <fullName evidence="2">RRM domain-containing protein</fullName>
    </recommendedName>
</protein>
<reference evidence="4" key="2">
    <citation type="submission" date="2013-12" db="EMBL/GenBank/DDBJ databases">
        <authorList>
            <person name="Yu Y."/>
            <person name="Lee S."/>
            <person name="de Baynast K."/>
            <person name="Wissotski M."/>
            <person name="Liu L."/>
            <person name="Talag J."/>
            <person name="Goicoechea J."/>
            <person name="Angelova A."/>
            <person name="Jetty R."/>
            <person name="Kudrna D."/>
            <person name="Golser W."/>
            <person name="Rivera L."/>
            <person name="Zhang J."/>
            <person name="Wing R."/>
        </authorList>
    </citation>
    <scope>NUCLEOTIDE SEQUENCE</scope>
</reference>
<dbReference type="PROSITE" id="PS50102">
    <property type="entry name" value="RRM"/>
    <property type="match status" value="1"/>
</dbReference>
<dbReference type="Gramene" id="LPERR02G09720.1">
    <property type="protein sequence ID" value="LPERR02G09720.1"/>
    <property type="gene ID" value="LPERR02G09720"/>
</dbReference>
<dbReference type="Proteomes" id="UP000032180">
    <property type="component" value="Chromosome 2"/>
</dbReference>
<dbReference type="InterPro" id="IPR005174">
    <property type="entry name" value="KIB1-4_b-propeller"/>
</dbReference>
<feature type="domain" description="RRM" evidence="2">
    <location>
        <begin position="1106"/>
        <end position="1181"/>
    </location>
</feature>
<evidence type="ECO:0000259" key="2">
    <source>
        <dbReference type="PROSITE" id="PS50102"/>
    </source>
</evidence>
<dbReference type="InterPro" id="IPR012677">
    <property type="entry name" value="Nucleotide-bd_a/b_plait_sf"/>
</dbReference>
<accession>A0A0D9VEJ7</accession>
<dbReference type="EnsemblPlants" id="LPERR02G09720.1">
    <property type="protein sequence ID" value="LPERR02G09720.1"/>
    <property type="gene ID" value="LPERR02G09720"/>
</dbReference>
<dbReference type="Pfam" id="PF03478">
    <property type="entry name" value="Beta-prop_KIB1-4"/>
    <property type="match status" value="2"/>
</dbReference>
<keyword evidence="1" id="KW-0694">RNA-binding</keyword>
<reference evidence="3" key="3">
    <citation type="submission" date="2015-04" db="UniProtKB">
        <authorList>
            <consortium name="EnsemblPlants"/>
        </authorList>
    </citation>
    <scope>IDENTIFICATION</scope>
</reference>
<sequence length="1391" mass="153599">MATSISDLPAEVLRVIAGRHLHAALDAVRFHAVCTSWRHTLHHLPRRRPLLPWLLAPPSSSSAAGGPCRCVFSKTTYHAGAAHARDRRLAHADGTASWFVDGFFLNPLTGFPSPDHDHEDEAYGWKLISDRYSRFVFSRNGTFLAYTLSPSPSPPSLVLTGQTWVPAGFESYVSVTLGGGGAGTERFVAVALHGGATVCVDLVNCYVSVHVDGLDRATSVPLPDVPTGMARRRSYLVELGGEVLLASVLQDDDGGDDRLSVSVHALEHDHDGEAPPMPVWEKRDGGVLADHVFFLGFPGSFAVEAARFGGELPGGSAYFVVRSEPCRVYRCGIDDVGGGTAAPATVLLCDIAGRLHTAVDAVRFRAVCRAWRDTPRRLPLLLLPWLLAPSTATLAPNEGTTAAGGPCRCVFSKTTYHAADHARDKRVAHADGTASWFIDGHFVNPLTGATTTTAADKYHWEWIDAEEFSHCIVSIDGTFLVYRLSKDKWAKGRLAMYGHKFPPGEPDGNWLSQTLGRYPTDRRNTVVAYHRGATVSADSNCYFIQKELSWDEHYATFHYLPGGDDEEPGKFRLRSHLVEFNGELLLASVLLDMDYYDDDLLSVSVHALDVDRALRLHETDDSPKPAPNLLLQKRDGGVLFRDHVLFLGFPGSFAVEAARFGGDVAGGSVYFVVKSRPCRVYRYSFESGGMAAVVDTLPFGWNDERCMWFLPEPEIAPLLCLIAGRLHAAVDVVRFHAVCRSWHDMIHDLPPPCQRGLLPWLLAPSRTYDSDDDDTDTDAGVSCRCVFSKTSYQSPGLCVQDKRVAHADGTASWFINGLMVNPLTAMYITNSGRYPSRWMEREGLSHRVVSTDGAFLAYGHETGSSYLHIKGQFWTQCKRVAECVDITVDTVYTFDRCAVASYRGSFIVCVDPANCDIVKKDVDFLHHYPKCTPLPDDDQPAKVRRHSFLVELRGELLLASVLQDVDCDGGGDGDGESLSVSVHALDVDAAVDAVWERRDGQVLGDHVLFLGFPSSFAVEADRFGDELQGGTAYFVMSSEPCGGRVYRCSIDGVGTATVVDTLPDGWNNHRCMWFMPQPDIAEKYDDDYRKEVIANLYKTKRRPRNLRIHAGGLSPMVDSAQLRQMYSKYGRVLQARVERDKRGRSRGFGFVTMATLDGYDRALDRRPRMGRSFADASTREIPLPDVPHSKVRRRSFLVELRGELLLASVLQDAGCEDDDGLSVLGHALDVDATVYALDPDAEATTAAVWERRDCGGHVLFLGFPSSFAVEAARFGGELPCGTAYFVVNSEPCRVYRSGIEESDGGGSTSTTVVDTLPAGWNDERCMWFLPQPNIADKYDDDEETATLYRIHRRPRNLRMYIGRLLPMVDSAQLREKYSTYGKVLRAKIERD</sequence>
<dbReference type="SMART" id="SM00360">
    <property type="entry name" value="RRM"/>
    <property type="match status" value="1"/>
</dbReference>
<evidence type="ECO:0000256" key="1">
    <source>
        <dbReference type="PROSITE-ProRule" id="PRU00176"/>
    </source>
</evidence>
<dbReference type="GO" id="GO:0003723">
    <property type="term" value="F:RNA binding"/>
    <property type="evidence" value="ECO:0007669"/>
    <property type="project" value="UniProtKB-UniRule"/>
</dbReference>
<proteinExistence type="predicted"/>
<dbReference type="HOGENOM" id="CLU_254950_0_0_1"/>
<keyword evidence="4" id="KW-1185">Reference proteome</keyword>
<dbReference type="eggNOG" id="ENOG502RRQJ">
    <property type="taxonomic scope" value="Eukaryota"/>
</dbReference>
<dbReference type="InterPro" id="IPR000504">
    <property type="entry name" value="RRM_dom"/>
</dbReference>
<dbReference type="Pfam" id="PF00076">
    <property type="entry name" value="RRM_1"/>
    <property type="match status" value="1"/>
</dbReference>
<dbReference type="PANTHER" id="PTHR33110">
    <property type="entry name" value="F-BOX/KELCH-REPEAT PROTEIN-RELATED"/>
    <property type="match status" value="1"/>
</dbReference>
<organism evidence="3 4">
    <name type="scientific">Leersia perrieri</name>
    <dbReference type="NCBI Taxonomy" id="77586"/>
    <lineage>
        <taxon>Eukaryota</taxon>
        <taxon>Viridiplantae</taxon>
        <taxon>Streptophyta</taxon>
        <taxon>Embryophyta</taxon>
        <taxon>Tracheophyta</taxon>
        <taxon>Spermatophyta</taxon>
        <taxon>Magnoliopsida</taxon>
        <taxon>Liliopsida</taxon>
        <taxon>Poales</taxon>
        <taxon>Poaceae</taxon>
        <taxon>BOP clade</taxon>
        <taxon>Oryzoideae</taxon>
        <taxon>Oryzeae</taxon>
        <taxon>Oryzinae</taxon>
        <taxon>Leersia</taxon>
    </lineage>
</organism>